<name>A0A9X1VVW9_9BURK</name>
<dbReference type="Proteomes" id="UP001139447">
    <property type="component" value="Unassembled WGS sequence"/>
</dbReference>
<reference evidence="2" key="1">
    <citation type="submission" date="2022-03" db="EMBL/GenBank/DDBJ databases">
        <authorList>
            <person name="Woo C.Y."/>
        </authorList>
    </citation>
    <scope>NUCLEOTIDE SEQUENCE</scope>
    <source>
        <strain evidence="2">CYS-02</strain>
    </source>
</reference>
<dbReference type="Pfam" id="PF16868">
    <property type="entry name" value="NMT1_3"/>
    <property type="match status" value="1"/>
</dbReference>
<comment type="caution">
    <text evidence="2">The sequence shown here is derived from an EMBL/GenBank/DDBJ whole genome shotgun (WGS) entry which is preliminary data.</text>
</comment>
<keyword evidence="1" id="KW-0812">Transmembrane</keyword>
<dbReference type="PANTHER" id="PTHR42941:SF1">
    <property type="entry name" value="SLL1037 PROTEIN"/>
    <property type="match status" value="1"/>
</dbReference>
<dbReference type="InterPro" id="IPR011852">
    <property type="entry name" value="TRAP_TAXI"/>
</dbReference>
<gene>
    <name evidence="2" type="ORF">MMF98_12035</name>
</gene>
<dbReference type="PANTHER" id="PTHR42941">
    <property type="entry name" value="SLL1037 PROTEIN"/>
    <property type="match status" value="1"/>
</dbReference>
<dbReference type="Gene3D" id="3.40.190.10">
    <property type="entry name" value="Periplasmic binding protein-like II"/>
    <property type="match status" value="2"/>
</dbReference>
<dbReference type="RefSeq" id="WP_243306509.1">
    <property type="nucleotide sequence ID" value="NZ_JALGBI010000001.1"/>
</dbReference>
<evidence type="ECO:0000256" key="1">
    <source>
        <dbReference type="SAM" id="Phobius"/>
    </source>
</evidence>
<feature type="transmembrane region" description="Helical" evidence="1">
    <location>
        <begin position="336"/>
        <end position="358"/>
    </location>
</feature>
<evidence type="ECO:0000313" key="2">
    <source>
        <dbReference type="EMBL" id="MCJ0763935.1"/>
    </source>
</evidence>
<keyword evidence="3" id="KW-1185">Reference proteome</keyword>
<accession>A0A9X1VVW9</accession>
<feature type="transmembrane region" description="Helical" evidence="1">
    <location>
        <begin position="12"/>
        <end position="31"/>
    </location>
</feature>
<keyword evidence="1" id="KW-1133">Transmembrane helix</keyword>
<keyword evidence="1" id="KW-0472">Membrane</keyword>
<proteinExistence type="predicted"/>
<evidence type="ECO:0000313" key="3">
    <source>
        <dbReference type="Proteomes" id="UP001139447"/>
    </source>
</evidence>
<protein>
    <submittedName>
        <fullName evidence="2">ABC transporter substrate-binding protein</fullName>
    </submittedName>
</protein>
<dbReference type="AlphaFoldDB" id="A0A9X1VVW9"/>
<sequence length="437" mass="48960">MAAARLYQRKWVLIKLPIALLALATMAWLWLEWLPMPPSQLRVSAGRADGVYYAYAQQYAQKFAEHGVTLEVLESDGALQNLQRLHGEQAELAFMQGGVGYLGSAGNIRGSGRVQTLANIDIEPLWIFSRLRDIESLQQLQGLKVSLGPAGSGTRLLALKLLEQVRLGPKDLTVTDTAGMAAVQALQQGTLDAAVMVLAPESAVINALLIAPGLQLVQLRRTAALTERLPYLEPHLLAQGTLDPTGRHPPQDATLLTVVASLVARDDLHPALKRLATQIASEIHARSGLFYRPGEFPSLKRLDFPASAEARHTLVHGLPWLEAHLPFWWAQVTTRLLVICLPVLLLALWLAHLIPAYLRWLVESRVTRWYGELKYIELDLSRDSLSGLDLTKYLGRLNSIERRMAAFVTPAYLMPRWFMLRQHIDFVRLRLYRRRGR</sequence>
<organism evidence="2 3">
    <name type="scientific">Variovorax terrae</name>
    <dbReference type="NCBI Taxonomy" id="2923278"/>
    <lineage>
        <taxon>Bacteria</taxon>
        <taxon>Pseudomonadati</taxon>
        <taxon>Pseudomonadota</taxon>
        <taxon>Betaproteobacteria</taxon>
        <taxon>Burkholderiales</taxon>
        <taxon>Comamonadaceae</taxon>
        <taxon>Variovorax</taxon>
    </lineage>
</organism>
<dbReference type="SUPFAM" id="SSF53850">
    <property type="entry name" value="Periplasmic binding protein-like II"/>
    <property type="match status" value="1"/>
</dbReference>
<dbReference type="EMBL" id="JALGBI010000001">
    <property type="protein sequence ID" value="MCJ0763935.1"/>
    <property type="molecule type" value="Genomic_DNA"/>
</dbReference>